<name>A0A7V1LN10_CALAY</name>
<keyword evidence="2" id="KW-0378">Hydrolase</keyword>
<dbReference type="GO" id="GO:0005737">
    <property type="term" value="C:cytoplasm"/>
    <property type="evidence" value="ECO:0007669"/>
    <property type="project" value="TreeGrafter"/>
</dbReference>
<accession>A0A7V1LN10</accession>
<dbReference type="Pfam" id="PF03571">
    <property type="entry name" value="Peptidase_M49"/>
    <property type="match status" value="1"/>
</dbReference>
<protein>
    <submittedName>
        <fullName evidence="3">Peptidase</fullName>
    </submittedName>
</protein>
<dbReference type="Gene3D" id="3.30.540.30">
    <property type="match status" value="1"/>
</dbReference>
<dbReference type="AlphaFoldDB" id="A0A7V1LN10"/>
<keyword evidence="1" id="KW-0479">Metal-binding</keyword>
<organism evidence="3">
    <name type="scientific">Caldithrix abyssi</name>
    <dbReference type="NCBI Taxonomy" id="187145"/>
    <lineage>
        <taxon>Bacteria</taxon>
        <taxon>Pseudomonadati</taxon>
        <taxon>Calditrichota</taxon>
        <taxon>Calditrichia</taxon>
        <taxon>Calditrichales</taxon>
        <taxon>Calditrichaceae</taxon>
        <taxon>Caldithrix</taxon>
    </lineage>
</organism>
<comment type="caution">
    <text evidence="3">The sequence shown here is derived from an EMBL/GenBank/DDBJ whole genome shotgun (WGS) entry which is preliminary data.</text>
</comment>
<gene>
    <name evidence="3" type="ORF">ENJ10_09680</name>
</gene>
<evidence type="ECO:0000256" key="1">
    <source>
        <dbReference type="ARBA" id="ARBA00022723"/>
    </source>
</evidence>
<dbReference type="GO" id="GO:0046872">
    <property type="term" value="F:metal ion binding"/>
    <property type="evidence" value="ECO:0007669"/>
    <property type="project" value="UniProtKB-KW"/>
</dbReference>
<dbReference type="GO" id="GO:0008239">
    <property type="term" value="F:dipeptidyl-peptidase activity"/>
    <property type="evidence" value="ECO:0007669"/>
    <property type="project" value="TreeGrafter"/>
</dbReference>
<dbReference type="InterPro" id="IPR039461">
    <property type="entry name" value="Peptidase_M49"/>
</dbReference>
<proteinExistence type="predicted"/>
<sequence>MKYMILFLLATFLWGCSQPQSTREDGMNLAEKVKQFAPTEIRYDHSLLDDRQKVVLEKLFHAAQIMDTIFLKQVYDRNEEIARKLAADTTASGRARQAYFDIMYGPFDRLDHDKPFYGTASKPAGANFYPADMSKEEFESWLESHPQDRAAFTSEFTVIRRRGDKLVAIPYSEIYKDELTRAATLLREAAGYADNPSLKKYLLSRAEAFLSNDYFQSDMDWMDLKDHTIEVVIGPYEVYEDGLFNYKAAFECFLTLRDPEESAKLKVFAGYLDDMEKHLPIEDRYKNFNRGGESPIVVVQEVFASGDARANIQTLAFNLPNDERVREAKGSKKVMLKNIHEAKFKQLLRPIAERVIEKDEVDWVTFDGFFNHTLMHEMSHGIGPGKLVLNGRKTEVKSELKETYSTIEECKADVLGMYNNFYMIEKGVFRPEFAKEIWVSFLAGVFRSVRFGVNEAHGAGNAIILNYMYENGAYVYNEESDRMAVDFQKAPKVLKELATRLLMIQARGDYAGSKAMIERYAGESAILKKMTAKLKDLPVDIRPVFQIEEEAR</sequence>
<evidence type="ECO:0000313" key="3">
    <source>
        <dbReference type="EMBL" id="HED10946.1"/>
    </source>
</evidence>
<dbReference type="PANTHER" id="PTHR23422:SF9">
    <property type="entry name" value="ZN-DEPENDENT HYDROLASE"/>
    <property type="match status" value="1"/>
</dbReference>
<dbReference type="EMBL" id="DRLD01000266">
    <property type="protein sequence ID" value="HED10946.1"/>
    <property type="molecule type" value="Genomic_DNA"/>
</dbReference>
<evidence type="ECO:0000256" key="2">
    <source>
        <dbReference type="ARBA" id="ARBA00022801"/>
    </source>
</evidence>
<dbReference type="PANTHER" id="PTHR23422">
    <property type="entry name" value="DIPEPTIDYL PEPTIDASE III-RELATED"/>
    <property type="match status" value="1"/>
</dbReference>
<dbReference type="Proteomes" id="UP000886005">
    <property type="component" value="Unassembled WGS sequence"/>
</dbReference>
<reference evidence="3" key="1">
    <citation type="journal article" date="2020" name="mSystems">
        <title>Genome- and Community-Level Interaction Insights into Carbon Utilization and Element Cycling Functions of Hydrothermarchaeota in Hydrothermal Sediment.</title>
        <authorList>
            <person name="Zhou Z."/>
            <person name="Liu Y."/>
            <person name="Xu W."/>
            <person name="Pan J."/>
            <person name="Luo Z.H."/>
            <person name="Li M."/>
        </authorList>
    </citation>
    <scope>NUCLEOTIDE SEQUENCE [LARGE SCALE GENOMIC DNA]</scope>
    <source>
        <strain evidence="3">HyVt-456</strain>
    </source>
</reference>